<keyword evidence="1" id="KW-0472">Membrane</keyword>
<gene>
    <name evidence="2" type="ORF">JOF48_003169</name>
</gene>
<keyword evidence="3" id="KW-1185">Reference proteome</keyword>
<feature type="transmembrane region" description="Helical" evidence="1">
    <location>
        <begin position="37"/>
        <end position="63"/>
    </location>
</feature>
<sequence>MNGALGEILPFAVTIAISPVPIIAAILMLMSPRPRPLGLGFLTGWVAGIAVAVGVFTLLAGVIPEKADDPGPQPIVGSTQLLFGLALLFLALKQWRSRPKPGEVAQLPKWMAAIDTMKPGAALGLGFLLAAVNPKNLLMAAAAGVSIGHATLGTGPALVAVLAFIVIAALSVLAPVVIYLAAPAKATGMLDHVRIWLTANNATIMMVVMLVLGAQLLGKGIGSF</sequence>
<organism evidence="2 3">
    <name type="scientific">Arthrobacter stackebrandtii</name>
    <dbReference type="NCBI Taxonomy" id="272161"/>
    <lineage>
        <taxon>Bacteria</taxon>
        <taxon>Bacillati</taxon>
        <taxon>Actinomycetota</taxon>
        <taxon>Actinomycetes</taxon>
        <taxon>Micrococcales</taxon>
        <taxon>Micrococcaceae</taxon>
        <taxon>Arthrobacter</taxon>
    </lineage>
</organism>
<dbReference type="InterPro" id="IPR021315">
    <property type="entry name" value="Gap/Sap"/>
</dbReference>
<protein>
    <submittedName>
        <fullName evidence="2">Threonine/homoserine/homoserine lactone efflux protein</fullName>
    </submittedName>
</protein>
<evidence type="ECO:0000313" key="2">
    <source>
        <dbReference type="EMBL" id="MBP2414370.1"/>
    </source>
</evidence>
<evidence type="ECO:0000256" key="1">
    <source>
        <dbReference type="SAM" id="Phobius"/>
    </source>
</evidence>
<reference evidence="2 3" key="1">
    <citation type="submission" date="2021-03" db="EMBL/GenBank/DDBJ databases">
        <title>Sequencing the genomes of 1000 actinobacteria strains.</title>
        <authorList>
            <person name="Klenk H.-P."/>
        </authorList>
    </citation>
    <scope>NUCLEOTIDE SEQUENCE [LARGE SCALE GENOMIC DNA]</scope>
    <source>
        <strain evidence="2 3">DSM 16005</strain>
    </source>
</reference>
<accession>A0ABS4YZY4</accession>
<evidence type="ECO:0000313" key="3">
    <source>
        <dbReference type="Proteomes" id="UP000711614"/>
    </source>
</evidence>
<dbReference type="Pfam" id="PF11139">
    <property type="entry name" value="SfLAP"/>
    <property type="match status" value="1"/>
</dbReference>
<proteinExistence type="predicted"/>
<dbReference type="RefSeq" id="WP_209682156.1">
    <property type="nucleotide sequence ID" value="NZ_JAGIOI010000001.1"/>
</dbReference>
<keyword evidence="1" id="KW-1133">Transmembrane helix</keyword>
<dbReference type="EMBL" id="JAGIOI010000001">
    <property type="protein sequence ID" value="MBP2414370.1"/>
    <property type="molecule type" value="Genomic_DNA"/>
</dbReference>
<dbReference type="Proteomes" id="UP000711614">
    <property type="component" value="Unassembled WGS sequence"/>
</dbReference>
<keyword evidence="1" id="KW-0812">Transmembrane</keyword>
<name>A0ABS4YZY4_9MICC</name>
<feature type="transmembrane region" description="Helical" evidence="1">
    <location>
        <begin position="157"/>
        <end position="181"/>
    </location>
</feature>
<comment type="caution">
    <text evidence="2">The sequence shown here is derived from an EMBL/GenBank/DDBJ whole genome shotgun (WGS) entry which is preliminary data.</text>
</comment>
<feature type="transmembrane region" description="Helical" evidence="1">
    <location>
        <begin position="75"/>
        <end position="92"/>
    </location>
</feature>
<feature type="transmembrane region" description="Helical" evidence="1">
    <location>
        <begin position="12"/>
        <end position="30"/>
    </location>
</feature>
<feature type="transmembrane region" description="Helical" evidence="1">
    <location>
        <begin position="193"/>
        <end position="217"/>
    </location>
</feature>
<feature type="transmembrane region" description="Helical" evidence="1">
    <location>
        <begin position="121"/>
        <end position="145"/>
    </location>
</feature>